<dbReference type="Proteomes" id="UP000237271">
    <property type="component" value="Unassembled WGS sequence"/>
</dbReference>
<gene>
    <name evidence="2" type="ORF">PHPALM_14282</name>
</gene>
<evidence type="ECO:0000313" key="2">
    <source>
        <dbReference type="EMBL" id="POM69437.1"/>
    </source>
</evidence>
<keyword evidence="3" id="KW-1185">Reference proteome</keyword>
<feature type="region of interest" description="Disordered" evidence="1">
    <location>
        <begin position="122"/>
        <end position="215"/>
    </location>
</feature>
<sequence>MGWLEAPPHTPLPAPSIPDGPIHFPLTDVHSASKVDPLNYALQPGGGVNATALCPLELLHPQNELVAACSKKRSGAPSQVVESLSLAFIANAIIPLVKPSILQAVHVRRQHVDFATGTRAKRPCDLYSYPSTPTSGRTTSEESRGTHPQPSPQRGTARHAPGGAVQVRRDVHDGETDNEFDDSFDENDENNEHDGDEDDIDNNIDRDDDDDSDIREIHHINRSLSKRGRSHPHIDS</sequence>
<accession>A0A2P4XV65</accession>
<dbReference type="EMBL" id="NCKW01007868">
    <property type="protein sequence ID" value="POM69437.1"/>
    <property type="molecule type" value="Genomic_DNA"/>
</dbReference>
<evidence type="ECO:0000313" key="3">
    <source>
        <dbReference type="Proteomes" id="UP000237271"/>
    </source>
</evidence>
<name>A0A2P4XV65_9STRA</name>
<dbReference type="OrthoDB" id="129501at2759"/>
<dbReference type="AlphaFoldDB" id="A0A2P4XV65"/>
<proteinExistence type="predicted"/>
<comment type="caution">
    <text evidence="2">The sequence shown here is derived from an EMBL/GenBank/DDBJ whole genome shotgun (WGS) entry which is preliminary data.</text>
</comment>
<feature type="compositionally biased region" description="Acidic residues" evidence="1">
    <location>
        <begin position="176"/>
        <end position="213"/>
    </location>
</feature>
<feature type="compositionally biased region" description="Polar residues" evidence="1">
    <location>
        <begin position="129"/>
        <end position="138"/>
    </location>
</feature>
<protein>
    <submittedName>
        <fullName evidence="2">Uncharacterized protein</fullName>
    </submittedName>
</protein>
<evidence type="ECO:0000256" key="1">
    <source>
        <dbReference type="SAM" id="MobiDB-lite"/>
    </source>
</evidence>
<organism evidence="2 3">
    <name type="scientific">Phytophthora palmivora</name>
    <dbReference type="NCBI Taxonomy" id="4796"/>
    <lineage>
        <taxon>Eukaryota</taxon>
        <taxon>Sar</taxon>
        <taxon>Stramenopiles</taxon>
        <taxon>Oomycota</taxon>
        <taxon>Peronosporomycetes</taxon>
        <taxon>Peronosporales</taxon>
        <taxon>Peronosporaceae</taxon>
        <taxon>Phytophthora</taxon>
    </lineage>
</organism>
<reference evidence="2 3" key="1">
    <citation type="journal article" date="2017" name="Genome Biol. Evol.">
        <title>Phytophthora megakarya and P. palmivora, closely related causal agents of cacao black pod rot, underwent increases in genome sizes and gene numbers by different mechanisms.</title>
        <authorList>
            <person name="Ali S.S."/>
            <person name="Shao J."/>
            <person name="Lary D.J."/>
            <person name="Kronmiller B."/>
            <person name="Shen D."/>
            <person name="Strem M.D."/>
            <person name="Amoako-Attah I."/>
            <person name="Akrofi A.Y."/>
            <person name="Begoude B.A."/>
            <person name="Ten Hoopen G.M."/>
            <person name="Coulibaly K."/>
            <person name="Kebe B.I."/>
            <person name="Melnick R.L."/>
            <person name="Guiltinan M.J."/>
            <person name="Tyler B.M."/>
            <person name="Meinhardt L.W."/>
            <person name="Bailey B.A."/>
        </authorList>
    </citation>
    <scope>NUCLEOTIDE SEQUENCE [LARGE SCALE GENOMIC DNA]</scope>
    <source>
        <strain evidence="3">sbr112.9</strain>
    </source>
</reference>